<organism evidence="2">
    <name type="scientific">uncultured Arthrobacter sp</name>
    <dbReference type="NCBI Taxonomy" id="114050"/>
    <lineage>
        <taxon>Bacteria</taxon>
        <taxon>Bacillati</taxon>
        <taxon>Actinomycetota</taxon>
        <taxon>Actinomycetes</taxon>
        <taxon>Micrococcales</taxon>
        <taxon>Micrococcaceae</taxon>
        <taxon>Arthrobacter</taxon>
        <taxon>environmental samples</taxon>
    </lineage>
</organism>
<evidence type="ECO:0000259" key="1">
    <source>
        <dbReference type="Pfam" id="PF04230"/>
    </source>
</evidence>
<dbReference type="Pfam" id="PF04230">
    <property type="entry name" value="PS_pyruv_trans"/>
    <property type="match status" value="1"/>
</dbReference>
<evidence type="ECO:0000313" key="2">
    <source>
        <dbReference type="EMBL" id="CAA9217135.1"/>
    </source>
</evidence>
<accession>A0A6J4HBV3</accession>
<sequence length="397" mass="42768">MQPGLIYLIGPSGHPNFGDEFITAAWLRYLAVARPDAQVWLDCPQPGTASVLFDGLHPNLRITNTLWRLVHENAERPVEEIAETVTSRVTHLGSPTYDLGLLKLREAESLHLLGGGYINDNWAHHTGLIHAMRAVRTLTGARLYATGQGLMPALGQGMPAPELFNDFDVVSARDDAGAEAYGVTRGLDDAFLGVTEEIARSQFSDALYVCIQSDTVEAERFDAAVDVARKAVEAALGQRRKVYYVEAVPGGDRAAYERLADLIPEEHFLPFVHLWEHGLPLSAYQTWVTSRFHFHLLAAAAGGKGIAVGMKKGYYDIKHESVAALGSGWALALGDDTPSMPSEPGQLSANLPALVAAKRAEAERLYPAATPAAPVPAAAARFLGGSIGGVLKNKFAR</sequence>
<protein>
    <recommendedName>
        <fullName evidence="1">Polysaccharide pyruvyl transferase domain-containing protein</fullName>
    </recommendedName>
</protein>
<dbReference type="EMBL" id="CADCTE010000024">
    <property type="protein sequence ID" value="CAA9217135.1"/>
    <property type="molecule type" value="Genomic_DNA"/>
</dbReference>
<proteinExistence type="predicted"/>
<gene>
    <name evidence="2" type="ORF">AVDCRST_MAG83-282</name>
</gene>
<dbReference type="InterPro" id="IPR007345">
    <property type="entry name" value="Polysacch_pyruvyl_Trfase"/>
</dbReference>
<reference evidence="2" key="1">
    <citation type="submission" date="2020-02" db="EMBL/GenBank/DDBJ databases">
        <authorList>
            <person name="Meier V. D."/>
        </authorList>
    </citation>
    <scope>NUCLEOTIDE SEQUENCE</scope>
    <source>
        <strain evidence="2">AVDCRST_MAG83</strain>
    </source>
</reference>
<dbReference type="RefSeq" id="WP_294564098.1">
    <property type="nucleotide sequence ID" value="NZ_CADCTE010000024.1"/>
</dbReference>
<name>A0A6J4HBV3_9MICC</name>
<dbReference type="AlphaFoldDB" id="A0A6J4HBV3"/>
<feature type="domain" description="Polysaccharide pyruvyl transferase" evidence="1">
    <location>
        <begin position="16"/>
        <end position="309"/>
    </location>
</feature>